<name>A0ABY7BK63_9FIRM</name>
<protein>
    <submittedName>
        <fullName evidence="1">Uncharacterized protein</fullName>
    </submittedName>
</protein>
<reference evidence="1" key="1">
    <citation type="submission" date="2022-12" db="EMBL/GenBank/DDBJ databases">
        <authorList>
            <person name="Bing R.G."/>
            <person name="Willard D.J."/>
            <person name="Manesh M.J.H."/>
            <person name="Laemthong T."/>
            <person name="Crosby J.R."/>
            <person name="Kelly R.M."/>
        </authorList>
    </citation>
    <scope>NUCLEOTIDE SEQUENCE</scope>
    <source>
        <strain evidence="1">DSM 8991</strain>
    </source>
</reference>
<accession>A0ABY7BK63</accession>
<sequence>MDSRVKALKLVELSAKIEVRNEGNIQYYNIANVENLTVSIQNLVDNFRSILLENENMNQKIIEEISKISKVIEKIHNLLRMQTICNERI</sequence>
<evidence type="ECO:0000313" key="2">
    <source>
        <dbReference type="Proteomes" id="UP001164745"/>
    </source>
</evidence>
<gene>
    <name evidence="1" type="ORF">OTJ99_000458</name>
</gene>
<organism evidence="1 2">
    <name type="scientific">Caldicellulosiruptor naganoensis</name>
    <dbReference type="NCBI Taxonomy" id="29324"/>
    <lineage>
        <taxon>Bacteria</taxon>
        <taxon>Bacillati</taxon>
        <taxon>Bacillota</taxon>
        <taxon>Bacillota incertae sedis</taxon>
        <taxon>Caldicellulosiruptorales</taxon>
        <taxon>Caldicellulosiruptoraceae</taxon>
        <taxon>Caldicellulosiruptor</taxon>
    </lineage>
</organism>
<dbReference type="EMBL" id="CP113864">
    <property type="protein sequence ID" value="WAM31971.1"/>
    <property type="molecule type" value="Genomic_DNA"/>
</dbReference>
<dbReference type="RefSeq" id="WP_157841355.1">
    <property type="nucleotide sequence ID" value="NZ_CP113864.1"/>
</dbReference>
<keyword evidence="2" id="KW-1185">Reference proteome</keyword>
<dbReference type="Proteomes" id="UP001164745">
    <property type="component" value="Chromosome"/>
</dbReference>
<evidence type="ECO:0000313" key="1">
    <source>
        <dbReference type="EMBL" id="WAM31971.1"/>
    </source>
</evidence>
<proteinExistence type="predicted"/>